<gene>
    <name evidence="2" type="ORF">SAMN05216580_0438</name>
</gene>
<dbReference type="Pfam" id="PF07963">
    <property type="entry name" value="N_methyl"/>
    <property type="match status" value="1"/>
</dbReference>
<proteinExistence type="predicted"/>
<name>A0A1H2EA15_9GAMM</name>
<feature type="transmembrane region" description="Helical" evidence="1">
    <location>
        <begin position="12"/>
        <end position="33"/>
    </location>
</feature>
<accession>A0A1H2EA15</accession>
<organism evidence="2 3">
    <name type="scientific">Geopseudomonas guangdongensis</name>
    <dbReference type="NCBI Taxonomy" id="1245526"/>
    <lineage>
        <taxon>Bacteria</taxon>
        <taxon>Pseudomonadati</taxon>
        <taxon>Pseudomonadota</taxon>
        <taxon>Gammaproteobacteria</taxon>
        <taxon>Pseudomonadales</taxon>
        <taxon>Pseudomonadaceae</taxon>
        <taxon>Geopseudomonas</taxon>
    </lineage>
</organism>
<keyword evidence="1" id="KW-1133">Transmembrane helix</keyword>
<evidence type="ECO:0000313" key="2">
    <source>
        <dbReference type="EMBL" id="SDT91991.1"/>
    </source>
</evidence>
<dbReference type="STRING" id="1245526.SAMN05216580_0438"/>
<protein>
    <submittedName>
        <fullName evidence="2">Type IV pilus assembly protein PilV</fullName>
    </submittedName>
</protein>
<dbReference type="Proteomes" id="UP000243063">
    <property type="component" value="Chromosome I"/>
</dbReference>
<dbReference type="InterPro" id="IPR013362">
    <property type="entry name" value="Pilus_4_PilV"/>
</dbReference>
<sequence>MTQLLRPNAGFSLIEVLVTLLLTTLGILGMVALQANGVIYTQDSIHRNAAIELSNDLAAIIRANPGEIVEQAEPPLLSGFKSESLFFKEESGSFSPALPAADSTADACAAPQTAQEQRDCWATRVFAQLPGAAEHLDQMHVCRKSDPASSCDNLGSTVEIQLAWAAKEGTCGAGLDYCTYRTRIDL</sequence>
<dbReference type="NCBIfam" id="TIGR02523">
    <property type="entry name" value="type_IV_pilV"/>
    <property type="match status" value="1"/>
</dbReference>
<keyword evidence="1" id="KW-0472">Membrane</keyword>
<dbReference type="RefSeq" id="WP_231975256.1">
    <property type="nucleotide sequence ID" value="NZ_LT629780.1"/>
</dbReference>
<dbReference type="PROSITE" id="PS00409">
    <property type="entry name" value="PROKAR_NTER_METHYL"/>
    <property type="match status" value="1"/>
</dbReference>
<dbReference type="EMBL" id="LT629780">
    <property type="protein sequence ID" value="SDT91991.1"/>
    <property type="molecule type" value="Genomic_DNA"/>
</dbReference>
<dbReference type="AlphaFoldDB" id="A0A1H2EA15"/>
<evidence type="ECO:0000313" key="3">
    <source>
        <dbReference type="Proteomes" id="UP000243063"/>
    </source>
</evidence>
<keyword evidence="3" id="KW-1185">Reference proteome</keyword>
<keyword evidence="1" id="KW-0812">Transmembrane</keyword>
<evidence type="ECO:0000256" key="1">
    <source>
        <dbReference type="SAM" id="Phobius"/>
    </source>
</evidence>
<reference evidence="3" key="1">
    <citation type="submission" date="2016-10" db="EMBL/GenBank/DDBJ databases">
        <authorList>
            <person name="Varghese N."/>
            <person name="Submissions S."/>
        </authorList>
    </citation>
    <scope>NUCLEOTIDE SEQUENCE [LARGE SCALE GENOMIC DNA]</scope>
    <source>
        <strain evidence="3">CCTCC 2012022</strain>
    </source>
</reference>
<dbReference type="InterPro" id="IPR012902">
    <property type="entry name" value="N_methyl_site"/>
</dbReference>